<feature type="transmembrane region" description="Helical" evidence="13">
    <location>
        <begin position="215"/>
        <end position="237"/>
    </location>
</feature>
<reference evidence="15" key="1">
    <citation type="submission" date="2022-06" db="EMBL/GenBank/DDBJ databases">
        <title>Sneathiella actinostolidae sp. nov., isolated from a sea anemonein the Western Pacific Ocean.</title>
        <authorList>
            <person name="Wei M.J."/>
        </authorList>
    </citation>
    <scope>NUCLEOTIDE SEQUENCE</scope>
    <source>
        <strain evidence="15">PHK-P5</strain>
    </source>
</reference>
<evidence type="ECO:0000256" key="11">
    <source>
        <dbReference type="ARBA" id="ARBA00023136"/>
    </source>
</evidence>
<evidence type="ECO:0000256" key="2">
    <source>
        <dbReference type="ARBA" id="ARBA00004651"/>
    </source>
</evidence>
<organism evidence="15 16">
    <name type="scientific">Sneathiella marina</name>
    <dbReference type="NCBI Taxonomy" id="2950108"/>
    <lineage>
        <taxon>Bacteria</taxon>
        <taxon>Pseudomonadati</taxon>
        <taxon>Pseudomonadota</taxon>
        <taxon>Alphaproteobacteria</taxon>
        <taxon>Sneathiellales</taxon>
        <taxon>Sneathiellaceae</taxon>
        <taxon>Sneathiella</taxon>
    </lineage>
</organism>
<evidence type="ECO:0000256" key="4">
    <source>
        <dbReference type="ARBA" id="ARBA00022448"/>
    </source>
</evidence>
<evidence type="ECO:0000256" key="8">
    <source>
        <dbReference type="ARBA" id="ARBA00022989"/>
    </source>
</evidence>
<keyword evidence="9" id="KW-0406">Ion transport</keyword>
<evidence type="ECO:0000256" key="1">
    <source>
        <dbReference type="ARBA" id="ARBA00002510"/>
    </source>
</evidence>
<dbReference type="PANTHER" id="PTHR40659:SF1">
    <property type="entry name" value="NICKEL_COBALT EFFLUX SYSTEM RCNA"/>
    <property type="match status" value="1"/>
</dbReference>
<feature type="compositionally biased region" description="Basic and acidic residues" evidence="14">
    <location>
        <begin position="186"/>
        <end position="197"/>
    </location>
</feature>
<gene>
    <name evidence="15" type="ORF">NBZ79_09005</name>
</gene>
<evidence type="ECO:0000256" key="13">
    <source>
        <dbReference type="RuleBase" id="RU362101"/>
    </source>
</evidence>
<keyword evidence="16" id="KW-1185">Reference proteome</keyword>
<feature type="transmembrane region" description="Helical" evidence="13">
    <location>
        <begin position="288"/>
        <end position="313"/>
    </location>
</feature>
<keyword evidence="11 13" id="KW-0472">Membrane</keyword>
<accession>A0ABY4W7W2</accession>
<protein>
    <recommendedName>
        <fullName evidence="13">Nickel/cobalt efflux system</fullName>
    </recommendedName>
</protein>
<feature type="region of interest" description="Disordered" evidence="14">
    <location>
        <begin position="181"/>
        <end position="202"/>
    </location>
</feature>
<feature type="transmembrane region" description="Helical" evidence="13">
    <location>
        <begin position="66"/>
        <end position="88"/>
    </location>
</feature>
<feature type="transmembrane region" description="Helical" evidence="13">
    <location>
        <begin position="151"/>
        <end position="168"/>
    </location>
</feature>
<evidence type="ECO:0000256" key="10">
    <source>
        <dbReference type="ARBA" id="ARBA00023112"/>
    </source>
</evidence>
<comment type="subcellular location">
    <subcellularLocation>
        <location evidence="2 13">Cell membrane</location>
        <topology evidence="2 13">Multi-pass membrane protein</topology>
    </subcellularLocation>
</comment>
<evidence type="ECO:0000256" key="3">
    <source>
        <dbReference type="ARBA" id="ARBA00022426"/>
    </source>
</evidence>
<dbReference type="PANTHER" id="PTHR40659">
    <property type="entry name" value="NICKEL/COBALT EFFLUX SYSTEM RCNA"/>
    <property type="match status" value="1"/>
</dbReference>
<dbReference type="RefSeq" id="WP_251937680.1">
    <property type="nucleotide sequence ID" value="NZ_CP098747.1"/>
</dbReference>
<keyword evidence="7 13" id="KW-0812">Transmembrane</keyword>
<sequence length="321" mass="33570">MPNRITIALAMVLCLGILVNSPVYAVVGVSEPTLWTRSVSWIMAQQRAFHQELSAALNALADNGGMAATASLIFGSFLYGVFHAAGPGHGKAVLTTYLLTHPHRIGRGVGLAAVSAFCQGVVAIILVYGLIYLAGWVPRETSTAIAWSERLSYFLVAAIGALLVLRTLRQLFRRHFPDNKTTGSHSLDHNHGEDCGHSHMPSGEQLEHIHDLRSAIGVILAIGLRPCTGAVLVLVLARALSLPIAGIAAVVAMSAGTGVAVAALAFLAVSARQKASAMTAGKSVFWRLFGNGLTLAGGGLLLAIGISLLGASFHSRHPLGL</sequence>
<keyword evidence="4 13" id="KW-0813">Transport</keyword>
<evidence type="ECO:0000256" key="5">
    <source>
        <dbReference type="ARBA" id="ARBA00022475"/>
    </source>
</evidence>
<feature type="transmembrane region" description="Helical" evidence="13">
    <location>
        <begin position="109"/>
        <end position="131"/>
    </location>
</feature>
<evidence type="ECO:0000256" key="6">
    <source>
        <dbReference type="ARBA" id="ARBA00022596"/>
    </source>
</evidence>
<proteinExistence type="inferred from homology"/>
<evidence type="ECO:0000256" key="14">
    <source>
        <dbReference type="SAM" id="MobiDB-lite"/>
    </source>
</evidence>
<keyword evidence="5" id="KW-1003">Cell membrane</keyword>
<keyword evidence="12" id="KW-0170">Cobalt</keyword>
<keyword evidence="3" id="KW-0171">Cobalt transport</keyword>
<keyword evidence="10" id="KW-0921">Nickel transport</keyword>
<keyword evidence="6" id="KW-0533">Nickel</keyword>
<dbReference type="Proteomes" id="UP001056291">
    <property type="component" value="Chromosome"/>
</dbReference>
<comment type="similarity">
    <text evidence="13">Belongs to the NiCoT transporter (TC 2.A.52) family.</text>
</comment>
<evidence type="ECO:0000313" key="15">
    <source>
        <dbReference type="EMBL" id="USG63112.1"/>
    </source>
</evidence>
<evidence type="ECO:0000256" key="9">
    <source>
        <dbReference type="ARBA" id="ARBA00023065"/>
    </source>
</evidence>
<dbReference type="Pfam" id="PF03824">
    <property type="entry name" value="NicO"/>
    <property type="match status" value="2"/>
</dbReference>
<comment type="function">
    <text evidence="1">Efflux system for nickel and cobalt.</text>
</comment>
<feature type="transmembrane region" description="Helical" evidence="13">
    <location>
        <begin position="243"/>
        <end position="267"/>
    </location>
</feature>
<dbReference type="InterPro" id="IPR011541">
    <property type="entry name" value="Ni/Co_transpt_high_affinity"/>
</dbReference>
<name>A0ABY4W7W2_9PROT</name>
<evidence type="ECO:0000256" key="7">
    <source>
        <dbReference type="ARBA" id="ARBA00022692"/>
    </source>
</evidence>
<evidence type="ECO:0000256" key="12">
    <source>
        <dbReference type="ARBA" id="ARBA00023285"/>
    </source>
</evidence>
<dbReference type="EMBL" id="CP098747">
    <property type="protein sequence ID" value="USG63112.1"/>
    <property type="molecule type" value="Genomic_DNA"/>
</dbReference>
<evidence type="ECO:0000313" key="16">
    <source>
        <dbReference type="Proteomes" id="UP001056291"/>
    </source>
</evidence>
<dbReference type="InterPro" id="IPR051224">
    <property type="entry name" value="NiCoT_RcnA"/>
</dbReference>
<keyword evidence="8 13" id="KW-1133">Transmembrane helix</keyword>